<dbReference type="InterPro" id="IPR002048">
    <property type="entry name" value="EF_hand_dom"/>
</dbReference>
<accession>A0A382XUP9</accession>
<feature type="domain" description="EF-hand" evidence="1">
    <location>
        <begin position="101"/>
        <end position="117"/>
    </location>
</feature>
<dbReference type="InterPro" id="IPR011992">
    <property type="entry name" value="EF-hand-dom_pair"/>
</dbReference>
<proteinExistence type="predicted"/>
<dbReference type="Pfam" id="PF13202">
    <property type="entry name" value="EF-hand_5"/>
    <property type="match status" value="2"/>
</dbReference>
<name>A0A382XUP9_9ZZZZ</name>
<dbReference type="EMBL" id="UINC01170598">
    <property type="protein sequence ID" value="SVD74723.1"/>
    <property type="molecule type" value="Genomic_DNA"/>
</dbReference>
<gene>
    <name evidence="2" type="ORF">METZ01_LOCUS427577</name>
</gene>
<protein>
    <recommendedName>
        <fullName evidence="1">EF-hand domain-containing protein</fullName>
    </recommendedName>
</protein>
<dbReference type="Gene3D" id="1.10.238.10">
    <property type="entry name" value="EF-hand"/>
    <property type="match status" value="2"/>
</dbReference>
<dbReference type="SUPFAM" id="SSF47473">
    <property type="entry name" value="EF-hand"/>
    <property type="match status" value="1"/>
</dbReference>
<dbReference type="GO" id="GO:0005509">
    <property type="term" value="F:calcium ion binding"/>
    <property type="evidence" value="ECO:0007669"/>
    <property type="project" value="InterPro"/>
</dbReference>
<sequence>MTYLSRNLTILRTAFLAGCLLPLIALAQPKDVKQKILIGGKTPREVLIAFKFQGVLALNNRQWQSYRGVFSRLDANGDGLHSKEEYIVNGVHMNQQARQGIFRAADHDQDGFVSAVEYIENRIITDEAKLIFGAMDGNRNGQLTRAEFIASKRIKDPKLGAAIFKALDTNNNGELVIPEYLRVWGKWARQ</sequence>
<dbReference type="InterPro" id="IPR018247">
    <property type="entry name" value="EF_Hand_1_Ca_BS"/>
</dbReference>
<evidence type="ECO:0000259" key="1">
    <source>
        <dbReference type="Pfam" id="PF13202"/>
    </source>
</evidence>
<organism evidence="2">
    <name type="scientific">marine metagenome</name>
    <dbReference type="NCBI Taxonomy" id="408172"/>
    <lineage>
        <taxon>unclassified sequences</taxon>
        <taxon>metagenomes</taxon>
        <taxon>ecological metagenomes</taxon>
    </lineage>
</organism>
<evidence type="ECO:0000313" key="2">
    <source>
        <dbReference type="EMBL" id="SVD74723.1"/>
    </source>
</evidence>
<dbReference type="PROSITE" id="PS00018">
    <property type="entry name" value="EF_HAND_1"/>
    <property type="match status" value="1"/>
</dbReference>
<feature type="domain" description="EF-hand" evidence="1">
    <location>
        <begin position="131"/>
        <end position="149"/>
    </location>
</feature>
<dbReference type="AlphaFoldDB" id="A0A382XUP9"/>
<reference evidence="2" key="1">
    <citation type="submission" date="2018-05" db="EMBL/GenBank/DDBJ databases">
        <authorList>
            <person name="Lanie J.A."/>
            <person name="Ng W.-L."/>
            <person name="Kazmierczak K.M."/>
            <person name="Andrzejewski T.M."/>
            <person name="Davidsen T.M."/>
            <person name="Wayne K.J."/>
            <person name="Tettelin H."/>
            <person name="Glass J.I."/>
            <person name="Rusch D."/>
            <person name="Podicherti R."/>
            <person name="Tsui H.-C.T."/>
            <person name="Winkler M.E."/>
        </authorList>
    </citation>
    <scope>NUCLEOTIDE SEQUENCE</scope>
</reference>